<dbReference type="InParanoid" id="E8R6B2"/>
<dbReference type="HOGENOM" id="CLU_009583_27_6_0"/>
<evidence type="ECO:0000313" key="5">
    <source>
        <dbReference type="Proteomes" id="UP000008631"/>
    </source>
</evidence>
<dbReference type="GO" id="GO:0009103">
    <property type="term" value="P:lipopolysaccharide biosynthetic process"/>
    <property type="evidence" value="ECO:0007669"/>
    <property type="project" value="TreeGrafter"/>
</dbReference>
<sequence>MRIGIDGGSLANRRGFGRFARRIIDALEELKARGETQHDFVLILDEPSRDRVPVPPRFEVVCAPVRQAPSEAASAQGRRSVSDLLTMSWAAASARLDVMFFPASYSFFPVWNVGAVVVMIHDTLALDFPEKIFLNARRRWFYTCKERLAAAWADRVVTGAESAKRDLIRWFGLTADRIDLIPEGPEPIFRPLDAHDPRVADRRGLLSRLGIDPSAAFVLYVGGLNPHKNLVRLVEAFGLARLELMARAPSADFDRLQLVLVGDHRDKFATHIPEIRAAGVRANLGDRLVLPGFVGDDDLVGLYNAALMYCHPSLMEGFGLPVAEAMACGRAVAASNAGSLPEVAGGAGLLFDPYDVADIARALVAIVGDPGLRSDLEQRALVRARLFHRDETARSLIAILERAARDPVLGPRVRRTA</sequence>
<reference key="1">
    <citation type="submission" date="2010-11" db="EMBL/GenBank/DDBJ databases">
        <title>The complete sequence of chromosome of Isophaera pallida ATCC 43644.</title>
        <authorList>
            <consortium name="US DOE Joint Genome Institute (JGI-PGF)"/>
            <person name="Lucas S."/>
            <person name="Copeland A."/>
            <person name="Lapidus A."/>
            <person name="Bruce D."/>
            <person name="Goodwin L."/>
            <person name="Pitluck S."/>
            <person name="Kyrpides N."/>
            <person name="Mavromatis K."/>
            <person name="Pagani I."/>
            <person name="Ivanova N."/>
            <person name="Saunders E."/>
            <person name="Brettin T."/>
            <person name="Detter J.C."/>
            <person name="Han C."/>
            <person name="Tapia R."/>
            <person name="Land M."/>
            <person name="Hauser L."/>
            <person name="Markowitz V."/>
            <person name="Cheng J.-F."/>
            <person name="Hugenholtz P."/>
            <person name="Woyke T."/>
            <person name="Wu D."/>
            <person name="Eisen J.A."/>
        </authorList>
    </citation>
    <scope>NUCLEOTIDE SEQUENCE</scope>
    <source>
        <strain>ATCC 43644</strain>
    </source>
</reference>
<evidence type="ECO:0000259" key="3">
    <source>
        <dbReference type="Pfam" id="PF13579"/>
    </source>
</evidence>
<dbReference type="Gene3D" id="3.40.50.2000">
    <property type="entry name" value="Glycogen Phosphorylase B"/>
    <property type="match status" value="2"/>
</dbReference>
<evidence type="ECO:0000313" key="4">
    <source>
        <dbReference type="EMBL" id="ADV61813.1"/>
    </source>
</evidence>
<feature type="domain" description="Glycosyl transferase family 1" evidence="2">
    <location>
        <begin position="209"/>
        <end position="380"/>
    </location>
</feature>
<evidence type="ECO:0000259" key="2">
    <source>
        <dbReference type="Pfam" id="PF00534"/>
    </source>
</evidence>
<dbReference type="STRING" id="575540.Isop_1227"/>
<organism evidence="4 5">
    <name type="scientific">Isosphaera pallida (strain ATCC 43644 / DSM 9630 / IS1B)</name>
    <dbReference type="NCBI Taxonomy" id="575540"/>
    <lineage>
        <taxon>Bacteria</taxon>
        <taxon>Pseudomonadati</taxon>
        <taxon>Planctomycetota</taxon>
        <taxon>Planctomycetia</taxon>
        <taxon>Isosphaerales</taxon>
        <taxon>Isosphaeraceae</taxon>
        <taxon>Isosphaera</taxon>
    </lineage>
</organism>
<feature type="domain" description="Glycosyltransferase subfamily 4-like N-terminal" evidence="3">
    <location>
        <begin position="25"/>
        <end position="183"/>
    </location>
</feature>
<proteinExistence type="predicted"/>
<reference evidence="4 5" key="2">
    <citation type="journal article" date="2011" name="Stand. Genomic Sci.">
        <title>Complete genome sequence of Isosphaera pallida type strain (IS1B).</title>
        <authorList>
            <consortium name="US DOE Joint Genome Institute (JGI-PGF)"/>
            <person name="Goker M."/>
            <person name="Cleland D."/>
            <person name="Saunders E."/>
            <person name="Lapidus A."/>
            <person name="Nolan M."/>
            <person name="Lucas S."/>
            <person name="Hammon N."/>
            <person name="Deshpande S."/>
            <person name="Cheng J.F."/>
            <person name="Tapia R."/>
            <person name="Han C."/>
            <person name="Goodwin L."/>
            <person name="Pitluck S."/>
            <person name="Liolios K."/>
            <person name="Pagani I."/>
            <person name="Ivanova N."/>
            <person name="Mavromatis K."/>
            <person name="Pati A."/>
            <person name="Chen A."/>
            <person name="Palaniappan K."/>
            <person name="Land M."/>
            <person name="Hauser L."/>
            <person name="Chang Y.J."/>
            <person name="Jeffries C.D."/>
            <person name="Detter J.C."/>
            <person name="Beck B."/>
            <person name="Woyke T."/>
            <person name="Bristow J."/>
            <person name="Eisen J.A."/>
            <person name="Markowitz V."/>
            <person name="Hugenholtz P."/>
            <person name="Kyrpides N.C."/>
            <person name="Klenk H.P."/>
        </authorList>
    </citation>
    <scope>NUCLEOTIDE SEQUENCE [LARGE SCALE GENOMIC DNA]</scope>
    <source>
        <strain evidence="5">ATCC 43644 / DSM 9630 / IS1B</strain>
    </source>
</reference>
<dbReference type="GO" id="GO:0016757">
    <property type="term" value="F:glycosyltransferase activity"/>
    <property type="evidence" value="ECO:0007669"/>
    <property type="project" value="InterPro"/>
</dbReference>
<dbReference type="eggNOG" id="COG0438">
    <property type="taxonomic scope" value="Bacteria"/>
</dbReference>
<accession>E8R6B2</accession>
<gene>
    <name evidence="4" type="ordered locus">Isop_1227</name>
</gene>
<dbReference type="PANTHER" id="PTHR46401:SF2">
    <property type="entry name" value="GLYCOSYLTRANSFERASE WBBK-RELATED"/>
    <property type="match status" value="1"/>
</dbReference>
<name>E8R6B2_ISOPI</name>
<dbReference type="AlphaFoldDB" id="E8R6B2"/>
<dbReference type="Pfam" id="PF13579">
    <property type="entry name" value="Glyco_trans_4_4"/>
    <property type="match status" value="1"/>
</dbReference>
<dbReference type="Pfam" id="PF00534">
    <property type="entry name" value="Glycos_transf_1"/>
    <property type="match status" value="1"/>
</dbReference>
<dbReference type="OrthoDB" id="283384at2"/>
<keyword evidence="5" id="KW-1185">Reference proteome</keyword>
<dbReference type="SUPFAM" id="SSF53756">
    <property type="entry name" value="UDP-Glycosyltransferase/glycogen phosphorylase"/>
    <property type="match status" value="1"/>
</dbReference>
<dbReference type="InterPro" id="IPR028098">
    <property type="entry name" value="Glyco_trans_4-like_N"/>
</dbReference>
<dbReference type="CDD" id="cd03809">
    <property type="entry name" value="GT4_MtfB-like"/>
    <property type="match status" value="1"/>
</dbReference>
<keyword evidence="1 4" id="KW-0808">Transferase</keyword>
<dbReference type="Proteomes" id="UP000008631">
    <property type="component" value="Chromosome"/>
</dbReference>
<protein>
    <submittedName>
        <fullName evidence="4">Glycosyl transferase group 1</fullName>
    </submittedName>
</protein>
<dbReference type="EMBL" id="CP002353">
    <property type="protein sequence ID" value="ADV61813.1"/>
    <property type="molecule type" value="Genomic_DNA"/>
</dbReference>
<dbReference type="PANTHER" id="PTHR46401">
    <property type="entry name" value="GLYCOSYLTRANSFERASE WBBK-RELATED"/>
    <property type="match status" value="1"/>
</dbReference>
<dbReference type="InterPro" id="IPR001296">
    <property type="entry name" value="Glyco_trans_1"/>
</dbReference>
<dbReference type="KEGG" id="ipa:Isop_1227"/>
<dbReference type="RefSeq" id="WP_013564102.1">
    <property type="nucleotide sequence ID" value="NC_014962.1"/>
</dbReference>
<evidence type="ECO:0000256" key="1">
    <source>
        <dbReference type="ARBA" id="ARBA00022679"/>
    </source>
</evidence>